<feature type="transmembrane region" description="Helical" evidence="1">
    <location>
        <begin position="199"/>
        <end position="219"/>
    </location>
</feature>
<dbReference type="STRING" id="45068.Llon_1477"/>
<evidence type="ECO:0000256" key="2">
    <source>
        <dbReference type="SAM" id="SignalP"/>
    </source>
</evidence>
<protein>
    <recommendedName>
        <fullName evidence="5">Thioredoxin domain-containing protein</fullName>
    </recommendedName>
</protein>
<keyword evidence="1" id="KW-1133">Transmembrane helix</keyword>
<feature type="signal peptide" evidence="2">
    <location>
        <begin position="1"/>
        <end position="20"/>
    </location>
</feature>
<comment type="caution">
    <text evidence="3">The sequence shown here is derived from an EMBL/GenBank/DDBJ whole genome shotgun (WGS) entry which is preliminary data.</text>
</comment>
<keyword evidence="2" id="KW-0732">Signal</keyword>
<feature type="transmembrane region" description="Helical" evidence="1">
    <location>
        <begin position="226"/>
        <end position="247"/>
    </location>
</feature>
<evidence type="ECO:0008006" key="5">
    <source>
        <dbReference type="Google" id="ProtNLM"/>
    </source>
</evidence>
<accession>A0A0W0VMW5</accession>
<dbReference type="AlphaFoldDB" id="A0A0W0VMW5"/>
<dbReference type="SUPFAM" id="SSF52833">
    <property type="entry name" value="Thioredoxin-like"/>
    <property type="match status" value="1"/>
</dbReference>
<feature type="transmembrane region" description="Helical" evidence="1">
    <location>
        <begin position="259"/>
        <end position="276"/>
    </location>
</feature>
<keyword evidence="1" id="KW-0812">Transmembrane</keyword>
<sequence>MRILPGFILLALLVVSAAFARHDMPNDAGLGIQLARNSVSTPEMTIQSQLQGNKKDPKVYVDLFLTTSCPHCRQADEFFTEIEKQLPWLQVDRFYIDKDKASLVTFGERLRQEGSQNFSVPAFLFCGSHWVGFSEYVDSGKRLLDALHYCHQQIIKEGLLTSGTINVLRQWSMASQFNLDPAITKSPVKFITLAAFTDAFTPCSLFIFAAFIAFLWLYTASKREQLISGTAFILFLGFIHYLNLAFFKRYYYLVPELRYAAAIVGVLILFFIGYYYRKTVLRGVPARVLPGLFFIPLTIFAVYAYQQNCLMNVGLMFQQWLIRQNISDAAVAISQFYYQLLYVLPYIILLIFYVFLSHKPRIVLYHKALNIAGALILAMIATLLMVYPHLLANFLVSCTMLIFALLIGWLIARVYGGR</sequence>
<name>A0A0W0VMW5_9GAMM</name>
<feature type="transmembrane region" description="Helical" evidence="1">
    <location>
        <begin position="288"/>
        <end position="306"/>
    </location>
</feature>
<dbReference type="PATRIC" id="fig|45068.5.peg.1601"/>
<proteinExistence type="predicted"/>
<keyword evidence="1" id="KW-0472">Membrane</keyword>
<gene>
    <name evidence="3" type="ORF">Llon_1477</name>
</gene>
<dbReference type="EMBL" id="LNYK01000016">
    <property type="protein sequence ID" value="KTD21379.1"/>
    <property type="molecule type" value="Genomic_DNA"/>
</dbReference>
<feature type="chain" id="PRO_5006914947" description="Thioredoxin domain-containing protein" evidence="2">
    <location>
        <begin position="21"/>
        <end position="418"/>
    </location>
</feature>
<feature type="transmembrane region" description="Helical" evidence="1">
    <location>
        <begin position="394"/>
        <end position="412"/>
    </location>
</feature>
<feature type="transmembrane region" description="Helical" evidence="1">
    <location>
        <begin position="368"/>
        <end position="388"/>
    </location>
</feature>
<reference evidence="3 4" key="1">
    <citation type="submission" date="2015-11" db="EMBL/GenBank/DDBJ databases">
        <title>Genomic analysis of 38 Legionella species identifies large and diverse effector repertoires.</title>
        <authorList>
            <person name="Burstein D."/>
            <person name="Amaro F."/>
            <person name="Zusman T."/>
            <person name="Lifshitz Z."/>
            <person name="Cohen O."/>
            <person name="Gilbert J.A."/>
            <person name="Pupko T."/>
            <person name="Shuman H.A."/>
            <person name="Segal G."/>
        </authorList>
    </citation>
    <scope>NUCLEOTIDE SEQUENCE [LARGE SCALE GENOMIC DNA]</scope>
    <source>
        <strain evidence="3 4">ATCC 49505</strain>
    </source>
</reference>
<keyword evidence="4" id="KW-1185">Reference proteome</keyword>
<evidence type="ECO:0000313" key="3">
    <source>
        <dbReference type="EMBL" id="KTD21379.1"/>
    </source>
</evidence>
<feature type="transmembrane region" description="Helical" evidence="1">
    <location>
        <begin position="336"/>
        <end position="356"/>
    </location>
</feature>
<evidence type="ECO:0000256" key="1">
    <source>
        <dbReference type="SAM" id="Phobius"/>
    </source>
</evidence>
<evidence type="ECO:0000313" key="4">
    <source>
        <dbReference type="Proteomes" id="UP000054997"/>
    </source>
</evidence>
<organism evidence="3 4">
    <name type="scientific">Legionella londiniensis</name>
    <dbReference type="NCBI Taxonomy" id="45068"/>
    <lineage>
        <taxon>Bacteria</taxon>
        <taxon>Pseudomonadati</taxon>
        <taxon>Pseudomonadota</taxon>
        <taxon>Gammaproteobacteria</taxon>
        <taxon>Legionellales</taxon>
        <taxon>Legionellaceae</taxon>
        <taxon>Legionella</taxon>
    </lineage>
</organism>
<dbReference type="Gene3D" id="3.40.30.10">
    <property type="entry name" value="Glutaredoxin"/>
    <property type="match status" value="1"/>
</dbReference>
<dbReference type="Proteomes" id="UP000054997">
    <property type="component" value="Unassembled WGS sequence"/>
</dbReference>
<dbReference type="InterPro" id="IPR036249">
    <property type="entry name" value="Thioredoxin-like_sf"/>
</dbReference>